<feature type="compositionally biased region" description="Acidic residues" evidence="1">
    <location>
        <begin position="115"/>
        <end position="132"/>
    </location>
</feature>
<feature type="compositionally biased region" description="Polar residues" evidence="1">
    <location>
        <begin position="573"/>
        <end position="593"/>
    </location>
</feature>
<dbReference type="STRING" id="252740.A0A423VTQ9"/>
<feature type="region of interest" description="Disordered" evidence="1">
    <location>
        <begin position="52"/>
        <end position="171"/>
    </location>
</feature>
<sequence>MGRSRWPPNSFTEWVVGQNFKDAPRRSSTQTKILNVALSEDEVSGDETIEITFNGRRSGSRAIRRQPPVEASQARRVRFDRDRRPLKSALKKTASSGSDSDTLVDESSEEKAATSEDESSAVEESDTSEEEAWANRKQRLLAMKKARAGATCKKKTDSEDVSEIEKSLPHPTCRCQECVRGRKIMETMVQFEAMQQVAKNATQSKSKQKGKGKGKNDETTSTETKSADATSDEATSAEASATDASEAVQTEDTEEDKKKTSPKQKNKKSSPKGNNKKSNPKQDEKPTPKEDKKASPKAADTPKPVNKDAFKLPTYPKSMEPNLIMPIRSKVLQCEHAIEGPSDPRPNAFIDSGKGIVRVYHGPTWGNPTAELYGKVNPEKLPSPLPPSARPYPDVHGYPPPPPGHYGPPPYGPFPPYPPYPPYPGPSPRFHNAGPPPGAPPAKNMFPGVPKGPSAMNAQIPQDAATKEAASNGVGLTGFAFPETPVLIREARAQEQQEKAKSEAANNVGPSQGGGGSNAWGKQPTPIAPMASPADGAGGNGGGGTGNDTWGKPAGDGTAQQIDFSAWGGNNGGFQRTSNKTSGGSQKSVQFAQPTWGGGGSGNAWDAAQGDTNGWAKSGNNFEKSPAVASHHASKPPSDQAAHGPPGGDGGGNGWGDQDAGKGGSQVWGAQRAANDGWNVTGQTDNVKKGLGSASHTVHDWVEDNANNAGGWNDAAEQPTRPSPTWGAGGNTWGGPPGSKPPSRNPSRHFSNDGRWGDTAGNDNNAGPGPMPGAWVENGRNQSHTPGRGTPGGWNQDSSNNNNDPSGWNQNHRKDNGGQSRRASPNERYVGAFDWPLGQGPPTGNGGNSGWNGKGANGGYKASPARGWNNGNGGNTPRGPPPGNGSNGWNNNGGYNAPRGSPAGGWKGASGGNGGWNGPPGPQPQRTPNQTGGGGWGGTNQHQSGGSGWNGHEKKRVSPVQPLNAGGGGRGGGGGWDDNPSNNAGPTNGAWANSDLAQDTGGKVDNW</sequence>
<feature type="compositionally biased region" description="Pro residues" evidence="1">
    <location>
        <begin position="381"/>
        <end position="390"/>
    </location>
</feature>
<proteinExistence type="predicted"/>
<dbReference type="Proteomes" id="UP000284375">
    <property type="component" value="Unassembled WGS sequence"/>
</dbReference>
<keyword evidence="3" id="KW-1185">Reference proteome</keyword>
<dbReference type="AlphaFoldDB" id="A0A423VTQ9"/>
<name>A0A423VTQ9_CYTCH</name>
<evidence type="ECO:0000313" key="3">
    <source>
        <dbReference type="Proteomes" id="UP000284375"/>
    </source>
</evidence>
<feature type="region of interest" description="Disordered" evidence="1">
    <location>
        <begin position="376"/>
        <end position="404"/>
    </location>
</feature>
<gene>
    <name evidence="2" type="ORF">VSDG_05956</name>
</gene>
<dbReference type="EMBL" id="LJZO01000028">
    <property type="protein sequence ID" value="ROV94404.1"/>
    <property type="molecule type" value="Genomic_DNA"/>
</dbReference>
<feature type="compositionally biased region" description="Gly residues" evidence="1">
    <location>
        <begin position="727"/>
        <end position="737"/>
    </location>
</feature>
<evidence type="ECO:0000256" key="1">
    <source>
        <dbReference type="SAM" id="MobiDB-lite"/>
    </source>
</evidence>
<organism evidence="2 3">
    <name type="scientific">Cytospora chrysosperma</name>
    <name type="common">Cytospora canker fungus</name>
    <name type="synonym">Sphaeria chrysosperma</name>
    <dbReference type="NCBI Taxonomy" id="252740"/>
    <lineage>
        <taxon>Eukaryota</taxon>
        <taxon>Fungi</taxon>
        <taxon>Dikarya</taxon>
        <taxon>Ascomycota</taxon>
        <taxon>Pezizomycotina</taxon>
        <taxon>Sordariomycetes</taxon>
        <taxon>Sordariomycetidae</taxon>
        <taxon>Diaporthales</taxon>
        <taxon>Cytosporaceae</taxon>
        <taxon>Cytospora</taxon>
    </lineage>
</organism>
<feature type="region of interest" description="Disordered" evidence="1">
    <location>
        <begin position="491"/>
        <end position="1007"/>
    </location>
</feature>
<feature type="compositionally biased region" description="Gly residues" evidence="1">
    <location>
        <begin position="902"/>
        <end position="918"/>
    </location>
</feature>
<protein>
    <submittedName>
        <fullName evidence="2">Uncharacterized protein</fullName>
    </submittedName>
</protein>
<evidence type="ECO:0000313" key="2">
    <source>
        <dbReference type="EMBL" id="ROV94404.1"/>
    </source>
</evidence>
<feature type="compositionally biased region" description="Basic and acidic residues" evidence="1">
    <location>
        <begin position="154"/>
        <end position="168"/>
    </location>
</feature>
<feature type="compositionally biased region" description="Basic and acidic residues" evidence="1">
    <location>
        <begin position="280"/>
        <end position="294"/>
    </location>
</feature>
<feature type="compositionally biased region" description="Gly residues" evidence="1">
    <location>
        <begin position="965"/>
        <end position="976"/>
    </location>
</feature>
<feature type="compositionally biased region" description="Gly residues" evidence="1">
    <location>
        <begin position="536"/>
        <end position="546"/>
    </location>
</feature>
<reference evidence="2 3" key="1">
    <citation type="submission" date="2015-09" db="EMBL/GenBank/DDBJ databases">
        <title>Host preference determinants of Valsa canker pathogens revealed by comparative genomics.</title>
        <authorList>
            <person name="Yin Z."/>
            <person name="Huang L."/>
        </authorList>
    </citation>
    <scope>NUCLEOTIDE SEQUENCE [LARGE SCALE GENOMIC DNA]</scope>
    <source>
        <strain evidence="2 3">YSFL</strain>
    </source>
</reference>
<feature type="region of interest" description="Disordered" evidence="1">
    <location>
        <begin position="196"/>
        <end position="320"/>
    </location>
</feature>
<feature type="compositionally biased region" description="Low complexity" evidence="1">
    <location>
        <begin position="227"/>
        <end position="247"/>
    </location>
</feature>
<feature type="compositionally biased region" description="Low complexity" evidence="1">
    <location>
        <begin position="887"/>
        <end position="901"/>
    </location>
</feature>
<feature type="compositionally biased region" description="Basic residues" evidence="1">
    <location>
        <begin position="136"/>
        <end position="147"/>
    </location>
</feature>
<feature type="compositionally biased region" description="Basic and acidic residues" evidence="1">
    <location>
        <begin position="491"/>
        <end position="502"/>
    </location>
</feature>
<feature type="compositionally biased region" description="Basic residues" evidence="1">
    <location>
        <begin position="260"/>
        <end position="279"/>
    </location>
</feature>
<dbReference type="OrthoDB" id="3439935at2759"/>
<accession>A0A423VTQ9</accession>
<feature type="compositionally biased region" description="Low complexity" evidence="1">
    <location>
        <begin position="704"/>
        <end position="716"/>
    </location>
</feature>
<feature type="compositionally biased region" description="Low complexity" evidence="1">
    <location>
        <begin position="793"/>
        <end position="810"/>
    </location>
</feature>
<comment type="caution">
    <text evidence="2">The sequence shown here is derived from an EMBL/GenBank/DDBJ whole genome shotgun (WGS) entry which is preliminary data.</text>
</comment>
<feature type="compositionally biased region" description="Gly residues" evidence="1">
    <location>
        <begin position="841"/>
        <end position="858"/>
    </location>
</feature>
<feature type="compositionally biased region" description="Gly residues" evidence="1">
    <location>
        <begin position="645"/>
        <end position="666"/>
    </location>
</feature>